<reference evidence="4 5" key="1">
    <citation type="submission" date="2016-08" db="EMBL/GenBank/DDBJ databases">
        <title>A Parts List for Fungal Cellulosomes Revealed by Comparative Genomics.</title>
        <authorList>
            <consortium name="DOE Joint Genome Institute"/>
            <person name="Haitjema C.H."/>
            <person name="Gilmore S.P."/>
            <person name="Henske J.K."/>
            <person name="Solomon K.V."/>
            <person name="De Groot R."/>
            <person name="Kuo A."/>
            <person name="Mondo S.J."/>
            <person name="Salamov A.A."/>
            <person name="Labutti K."/>
            <person name="Zhao Z."/>
            <person name="Chiniquy J."/>
            <person name="Barry K."/>
            <person name="Brewer H.M."/>
            <person name="Purvine S.O."/>
            <person name="Wright A.T."/>
            <person name="Boxma B."/>
            <person name="Van Alen T."/>
            <person name="Hackstein J.H."/>
            <person name="Baker S.E."/>
            <person name="Grigoriev I.V."/>
            <person name="O'Malley M.A."/>
        </authorList>
    </citation>
    <scope>NUCLEOTIDE SEQUENCE [LARGE SCALE GENOMIC DNA]</scope>
    <source>
        <strain evidence="4 5">S4</strain>
    </source>
</reference>
<feature type="region of interest" description="Disordered" evidence="2">
    <location>
        <begin position="59"/>
        <end position="84"/>
    </location>
</feature>
<keyword evidence="1" id="KW-0479">Metal-binding</keyword>
<dbReference type="GO" id="GO:0061630">
    <property type="term" value="F:ubiquitin protein ligase activity"/>
    <property type="evidence" value="ECO:0007669"/>
    <property type="project" value="TreeGrafter"/>
</dbReference>
<dbReference type="InterPro" id="IPR013083">
    <property type="entry name" value="Znf_RING/FYVE/PHD"/>
</dbReference>
<organism evidence="4 5">
    <name type="scientific">Anaeromyces robustus</name>
    <dbReference type="NCBI Taxonomy" id="1754192"/>
    <lineage>
        <taxon>Eukaryota</taxon>
        <taxon>Fungi</taxon>
        <taxon>Fungi incertae sedis</taxon>
        <taxon>Chytridiomycota</taxon>
        <taxon>Chytridiomycota incertae sedis</taxon>
        <taxon>Neocallimastigomycetes</taxon>
        <taxon>Neocallimastigales</taxon>
        <taxon>Neocallimastigaceae</taxon>
        <taxon>Anaeromyces</taxon>
    </lineage>
</organism>
<evidence type="ECO:0000313" key="4">
    <source>
        <dbReference type="EMBL" id="ORX84199.1"/>
    </source>
</evidence>
<dbReference type="Pfam" id="PF13639">
    <property type="entry name" value="zf-RING_2"/>
    <property type="match status" value="1"/>
</dbReference>
<dbReference type="OrthoDB" id="2159395at2759"/>
<dbReference type="PROSITE" id="PS50089">
    <property type="entry name" value="ZF_RING_2"/>
    <property type="match status" value="1"/>
</dbReference>
<dbReference type="GO" id="GO:0006511">
    <property type="term" value="P:ubiquitin-dependent protein catabolic process"/>
    <property type="evidence" value="ECO:0007669"/>
    <property type="project" value="TreeGrafter"/>
</dbReference>
<dbReference type="SMART" id="SM00184">
    <property type="entry name" value="RING"/>
    <property type="match status" value="1"/>
</dbReference>
<accession>A0A1Y1XEM6</accession>
<evidence type="ECO:0000259" key="3">
    <source>
        <dbReference type="PROSITE" id="PS50089"/>
    </source>
</evidence>
<evidence type="ECO:0000256" key="1">
    <source>
        <dbReference type="PROSITE-ProRule" id="PRU00175"/>
    </source>
</evidence>
<keyword evidence="1" id="KW-0862">Zinc</keyword>
<dbReference type="SUPFAM" id="SSF57850">
    <property type="entry name" value="RING/U-box"/>
    <property type="match status" value="1"/>
</dbReference>
<feature type="region of interest" description="Disordered" evidence="2">
    <location>
        <begin position="740"/>
        <end position="840"/>
    </location>
</feature>
<dbReference type="Proteomes" id="UP000193944">
    <property type="component" value="Unassembled WGS sequence"/>
</dbReference>
<feature type="domain" description="RING-type" evidence="3">
    <location>
        <begin position="501"/>
        <end position="545"/>
    </location>
</feature>
<feature type="region of interest" description="Disordered" evidence="2">
    <location>
        <begin position="617"/>
        <end position="636"/>
    </location>
</feature>
<dbReference type="CDD" id="cd16448">
    <property type="entry name" value="RING-H2"/>
    <property type="match status" value="1"/>
</dbReference>
<feature type="compositionally biased region" description="Basic residues" evidence="2">
    <location>
        <begin position="65"/>
        <end position="74"/>
    </location>
</feature>
<proteinExistence type="predicted"/>
<dbReference type="AlphaFoldDB" id="A0A1Y1XEM6"/>
<keyword evidence="1" id="KW-0863">Zinc-finger</keyword>
<dbReference type="EMBL" id="MCFG01000057">
    <property type="protein sequence ID" value="ORX84199.1"/>
    <property type="molecule type" value="Genomic_DNA"/>
</dbReference>
<evidence type="ECO:0000313" key="5">
    <source>
        <dbReference type="Proteomes" id="UP000193944"/>
    </source>
</evidence>
<dbReference type="InterPro" id="IPR051826">
    <property type="entry name" value="E3_ubiquitin-ligase_domain"/>
</dbReference>
<name>A0A1Y1XEM6_9FUNG</name>
<dbReference type="PANTHER" id="PTHR22765">
    <property type="entry name" value="RING FINGER AND PROTEASE ASSOCIATED DOMAIN-CONTAINING"/>
    <property type="match status" value="1"/>
</dbReference>
<keyword evidence="5" id="KW-1185">Reference proteome</keyword>
<protein>
    <recommendedName>
        <fullName evidence="3">RING-type domain-containing protein</fullName>
    </recommendedName>
</protein>
<gene>
    <name evidence="4" type="ORF">BCR32DRAFT_291525</name>
</gene>
<dbReference type="InterPro" id="IPR001841">
    <property type="entry name" value="Znf_RING"/>
</dbReference>
<dbReference type="GO" id="GO:0008270">
    <property type="term" value="F:zinc ion binding"/>
    <property type="evidence" value="ECO:0007669"/>
    <property type="project" value="UniProtKB-KW"/>
</dbReference>
<feature type="compositionally biased region" description="Low complexity" evidence="2">
    <location>
        <begin position="807"/>
        <end position="840"/>
    </location>
</feature>
<dbReference type="Gene3D" id="3.30.40.10">
    <property type="entry name" value="Zinc/RING finger domain, C3HC4 (zinc finger)"/>
    <property type="match status" value="1"/>
</dbReference>
<evidence type="ECO:0000256" key="2">
    <source>
        <dbReference type="SAM" id="MobiDB-lite"/>
    </source>
</evidence>
<dbReference type="PANTHER" id="PTHR22765:SF434">
    <property type="entry name" value="GB|AAD18119.1-RELATED"/>
    <property type="match status" value="1"/>
</dbReference>
<sequence length="916" mass="104207">MELNTNSKNDKNNVSSKIVVTQPTKKNIIINDIDNSHSIIEINSVMIPEVIKQETTTITTTTTIKQKRKKRKRKGSIEQDSNTNNNDLNELCDISFTSVYSTTSSISSISNDFYSTSLISNNSSIEEIPLTYHPFNKNHLFLNDIKASSTDNISVIIESPSSRKGKEKEIDITDINDTAVAKNMEKLKQKQKHLSFSEDTSSKHSFSSVSFISKKKISNNKPQISDSNRMSISSSNINIPLFNDILNSTSSSSSVKLTTTIPLENKLNLKEKDEELKLKRKSNISEVNFKYLERNVLPYNRHSLTEGNFSFNNITDFNSLNILKENQMALKKKNDSNSFYSFTQNSSPLVKFTTSSNSNKTYSKSVVQKETLKNDLKNQNPYFLNKDMNEIYSIMSLNSKINQQNLRTLSYNRNNKNINNNNNNNNSNGNGNDIKSILINNISFDDIQDIDINFEDYDSNEDSENENSSNFGFIQRTGYSKPEGLKPWIEKDDFNLEKEKCSICFEDFKLESSIPFMLVCQHYFHFECIFKWCCQEDNSKCPLCREPIDKNYIFDDIIFEFDSMEAKDLGYSTILPEVEHEISTTSTTTLAHSKTETTRSTTSNKFNYFPTSTTTTTTTTTTTNNNKNNKNNNTNINNDLNFTTPLSIVASSSSLFSSSPISSIHSPVYSSISKTSYPRHDDKFSISSTSLKEVFNKPSLIKSQNKISTISHPLINQPSHSLPRNFLNHKTNSNRHSITINTNNNVNNTNTITNNINNTNSNKNYSHYLLNNNNDDNNNYNNNDNNNNDKDNDNNNNNDNDNDNDNDNNNRNLMNSNTNNNNDNNNRNLMNTNTNNNNNNIMDDLNETILESTDITLNDTSISNLTQNTSFVTVNDSTFYNNNNNNNNVILTIDNTNNIKSTTTNNDDYIYNKSKS</sequence>
<dbReference type="STRING" id="1754192.A0A1Y1XEM6"/>
<feature type="compositionally biased region" description="Low complexity" evidence="2">
    <location>
        <begin position="740"/>
        <end position="786"/>
    </location>
</feature>
<reference evidence="4 5" key="2">
    <citation type="submission" date="2016-08" db="EMBL/GenBank/DDBJ databases">
        <title>Pervasive Adenine N6-methylation of Active Genes in Fungi.</title>
        <authorList>
            <consortium name="DOE Joint Genome Institute"/>
            <person name="Mondo S.J."/>
            <person name="Dannebaum R.O."/>
            <person name="Kuo R.C."/>
            <person name="Labutti K."/>
            <person name="Haridas S."/>
            <person name="Kuo A."/>
            <person name="Salamov A."/>
            <person name="Ahrendt S.R."/>
            <person name="Lipzen A."/>
            <person name="Sullivan W."/>
            <person name="Andreopoulos W.B."/>
            <person name="Clum A."/>
            <person name="Lindquist E."/>
            <person name="Daum C."/>
            <person name="Ramamoorthy G.K."/>
            <person name="Gryganskyi A."/>
            <person name="Culley D."/>
            <person name="Magnuson J.K."/>
            <person name="James T.Y."/>
            <person name="O'Malley M.A."/>
            <person name="Stajich J.E."/>
            <person name="Spatafora J.W."/>
            <person name="Visel A."/>
            <person name="Grigoriev I.V."/>
        </authorList>
    </citation>
    <scope>NUCLEOTIDE SEQUENCE [LARGE SCALE GENOMIC DNA]</scope>
    <source>
        <strain evidence="4 5">S4</strain>
    </source>
</reference>
<comment type="caution">
    <text evidence="4">The sequence shown here is derived from an EMBL/GenBank/DDBJ whole genome shotgun (WGS) entry which is preliminary data.</text>
</comment>